<keyword evidence="2" id="KW-1185">Reference proteome</keyword>
<dbReference type="RefSeq" id="WP_005603349.1">
    <property type="nucleotide sequence ID" value="NZ_GG663524.1"/>
</dbReference>
<protein>
    <submittedName>
        <fullName evidence="1">Uncharacterized protein</fullName>
    </submittedName>
</protein>
<evidence type="ECO:0000313" key="1">
    <source>
        <dbReference type="EMBL" id="EFF68365.1"/>
    </source>
</evidence>
<evidence type="ECO:0000313" key="2">
    <source>
        <dbReference type="Proteomes" id="UP000006238"/>
    </source>
</evidence>
<reference evidence="1 2" key="1">
    <citation type="submission" date="2010-02" db="EMBL/GenBank/DDBJ databases">
        <authorList>
            <person name="Weinstock G."/>
            <person name="Sodergren E."/>
            <person name="Clifton S."/>
            <person name="Fulton L."/>
            <person name="Fulton B."/>
            <person name="Courtney L."/>
            <person name="Fronick C."/>
            <person name="Harrison M."/>
            <person name="Strong C."/>
            <person name="Farmer C."/>
            <person name="Delahaunty K."/>
            <person name="Markovic C."/>
            <person name="Hall O."/>
            <person name="Minx P."/>
            <person name="Tomlinson C."/>
            <person name="Mitreva M."/>
            <person name="Nelson J."/>
            <person name="Hou S."/>
            <person name="Wollam A."/>
            <person name="Pepin K.H."/>
            <person name="Johnson M."/>
            <person name="Bhonagiri V."/>
            <person name="Zhang X."/>
            <person name="Suruliraj S."/>
            <person name="Warren W."/>
            <person name="Chinwalla A."/>
            <person name="Mardis E.R."/>
            <person name="Wilson R.K."/>
        </authorList>
    </citation>
    <scope>NUCLEOTIDE SEQUENCE [LARGE SCALE GENOMIC DNA]</scope>
    <source>
        <strain evidence="1 2">DSM 2876</strain>
    </source>
</reference>
<dbReference type="Proteomes" id="UP000006238">
    <property type="component" value="Unassembled WGS sequence"/>
</dbReference>
<dbReference type="eggNOG" id="COG3727">
    <property type="taxonomic scope" value="Bacteria"/>
</dbReference>
<dbReference type="HOGENOM" id="CLU_2421380_0_0_9"/>
<dbReference type="EMBL" id="ABWN01000030">
    <property type="protein sequence ID" value="EFF68365.1"/>
    <property type="molecule type" value="Genomic_DNA"/>
</dbReference>
<dbReference type="AlphaFoldDB" id="D4S0L7"/>
<proteinExistence type="predicted"/>
<dbReference type="STRING" id="45851.BHV86_09590"/>
<accession>D4S0L7</accession>
<organism evidence="1 2">
    <name type="scientific">Eshraghiella crossota DSM 2876</name>
    <dbReference type="NCBI Taxonomy" id="511680"/>
    <lineage>
        <taxon>Bacteria</taxon>
        <taxon>Bacillati</taxon>
        <taxon>Bacillota</taxon>
        <taxon>Clostridia</taxon>
        <taxon>Lachnospirales</taxon>
        <taxon>Lachnospiraceae</taxon>
        <taxon>Eshraghiella</taxon>
    </lineage>
</organism>
<dbReference type="GeneID" id="98918138"/>
<sequence length="91" mass="9897">MLRVSDYNTTGLKGAFSDNKITPWKSLVQGNAFSVKSTDNVAGSYGIGKAAPFVVSGLQTVFYRTYDENGERVAQGVTHLVSFEDENMSKP</sequence>
<name>D4S0L7_9FIRM</name>
<gene>
    <name evidence="1" type="ORF">BUTYVIB_01636</name>
</gene>
<comment type="caution">
    <text evidence="1">The sequence shown here is derived from an EMBL/GenBank/DDBJ whole genome shotgun (WGS) entry which is preliminary data.</text>
</comment>